<sequence>MCSIYQAIIEAGIIHVLTVQVKDVSYAFVAVPEEAVVFHGCQELQRSMNIDIPE</sequence>
<gene>
    <name evidence="1" type="ORF">S03H2_40809</name>
</gene>
<name>X1J5M2_9ZZZZ</name>
<feature type="non-terminal residue" evidence="1">
    <location>
        <position position="54"/>
    </location>
</feature>
<accession>X1J5M2</accession>
<comment type="caution">
    <text evidence="1">The sequence shown here is derived from an EMBL/GenBank/DDBJ whole genome shotgun (WGS) entry which is preliminary data.</text>
</comment>
<reference evidence="1" key="1">
    <citation type="journal article" date="2014" name="Front. Microbiol.">
        <title>High frequency of phylogenetically diverse reductive dehalogenase-homologous genes in deep subseafloor sedimentary metagenomes.</title>
        <authorList>
            <person name="Kawai M."/>
            <person name="Futagami T."/>
            <person name="Toyoda A."/>
            <person name="Takaki Y."/>
            <person name="Nishi S."/>
            <person name="Hori S."/>
            <person name="Arai W."/>
            <person name="Tsubouchi T."/>
            <person name="Morono Y."/>
            <person name="Uchiyama I."/>
            <person name="Ito T."/>
            <person name="Fujiyama A."/>
            <person name="Inagaki F."/>
            <person name="Takami H."/>
        </authorList>
    </citation>
    <scope>NUCLEOTIDE SEQUENCE</scope>
    <source>
        <strain evidence="1">Expedition CK06-06</strain>
    </source>
</reference>
<protein>
    <submittedName>
        <fullName evidence="1">Uncharacterized protein</fullName>
    </submittedName>
</protein>
<dbReference type="EMBL" id="BARU01025318">
    <property type="protein sequence ID" value="GAH65043.1"/>
    <property type="molecule type" value="Genomic_DNA"/>
</dbReference>
<organism evidence="1">
    <name type="scientific">marine sediment metagenome</name>
    <dbReference type="NCBI Taxonomy" id="412755"/>
    <lineage>
        <taxon>unclassified sequences</taxon>
        <taxon>metagenomes</taxon>
        <taxon>ecological metagenomes</taxon>
    </lineage>
</organism>
<proteinExistence type="predicted"/>
<evidence type="ECO:0000313" key="1">
    <source>
        <dbReference type="EMBL" id="GAH65043.1"/>
    </source>
</evidence>
<dbReference type="AlphaFoldDB" id="X1J5M2"/>